<accession>A0A255Z691</accession>
<comment type="caution">
    <text evidence="1">The sequence shown here is derived from an EMBL/GenBank/DDBJ whole genome shotgun (WGS) entry which is preliminary data.</text>
</comment>
<dbReference type="Proteomes" id="UP000216998">
    <property type="component" value="Unassembled WGS sequence"/>
</dbReference>
<name>A0A255Z691_9PROT</name>
<keyword evidence="2" id="KW-1185">Reference proteome</keyword>
<reference evidence="1 2" key="1">
    <citation type="submission" date="2017-07" db="EMBL/GenBank/DDBJ databases">
        <title>Niveispirillum cyanobacteriorum sp. nov., isolated from cyanobacterial aggregates in a eutrophic lake.</title>
        <authorList>
            <person name="Cai H."/>
        </authorList>
    </citation>
    <scope>NUCLEOTIDE SEQUENCE [LARGE SCALE GENOMIC DNA]</scope>
    <source>
        <strain evidence="2">TH1-14</strain>
    </source>
</reference>
<dbReference type="OrthoDB" id="7278537at2"/>
<protein>
    <submittedName>
        <fullName evidence="1">Uncharacterized protein</fullName>
    </submittedName>
</protein>
<dbReference type="AlphaFoldDB" id="A0A255Z691"/>
<evidence type="ECO:0000313" key="2">
    <source>
        <dbReference type="Proteomes" id="UP000216998"/>
    </source>
</evidence>
<proteinExistence type="predicted"/>
<gene>
    <name evidence="1" type="ORF">CHU95_03105</name>
</gene>
<organism evidence="1 2">
    <name type="scientific">Niveispirillum lacus</name>
    <dbReference type="NCBI Taxonomy" id="1981099"/>
    <lineage>
        <taxon>Bacteria</taxon>
        <taxon>Pseudomonadati</taxon>
        <taxon>Pseudomonadota</taxon>
        <taxon>Alphaproteobacteria</taxon>
        <taxon>Rhodospirillales</taxon>
        <taxon>Azospirillaceae</taxon>
        <taxon>Niveispirillum</taxon>
    </lineage>
</organism>
<evidence type="ECO:0000313" key="1">
    <source>
        <dbReference type="EMBL" id="OYQ36988.1"/>
    </source>
</evidence>
<dbReference type="EMBL" id="NOXU01000019">
    <property type="protein sequence ID" value="OYQ36988.1"/>
    <property type="molecule type" value="Genomic_DNA"/>
</dbReference>
<dbReference type="RefSeq" id="WP_094453638.1">
    <property type="nucleotide sequence ID" value="NZ_NOXU01000019.1"/>
</dbReference>
<sequence length="190" mass="20267">MAYSAVGLCARALLKIGANPITSFQDGTAEAELAAALYAPTRDALLAAHGWSFATRQVPLVRRADPPPADFAHGFALPDDFLRALSLGSGGRGRGLAYRIQGRDVLADADAVTLTYVARVAEGSFPAFFDAALIARLAAEFCVPLTENNSRAETLLKSAETDFRRARLTDASQDSQEGFSDFTLIEARLS</sequence>